<dbReference type="EMBL" id="JBHULV010000016">
    <property type="protein sequence ID" value="MFD2731187.1"/>
    <property type="molecule type" value="Genomic_DNA"/>
</dbReference>
<keyword evidence="4 6" id="KW-0238">DNA-binding</keyword>
<dbReference type="InterPro" id="IPR013325">
    <property type="entry name" value="RNA_pol_sigma_r2"/>
</dbReference>
<accession>A0ABW5TPK5</accession>
<comment type="caution">
    <text evidence="9">The sequence shown here is derived from an EMBL/GenBank/DDBJ whole genome shotgun (WGS) entry which is preliminary data.</text>
</comment>
<proteinExistence type="inferred from homology"/>
<organism evidence="9 10">
    <name type="scientific">Pedobacter alpinus</name>
    <dbReference type="NCBI Taxonomy" id="1590643"/>
    <lineage>
        <taxon>Bacteria</taxon>
        <taxon>Pseudomonadati</taxon>
        <taxon>Bacteroidota</taxon>
        <taxon>Sphingobacteriia</taxon>
        <taxon>Sphingobacteriales</taxon>
        <taxon>Sphingobacteriaceae</taxon>
        <taxon>Pedobacter</taxon>
    </lineage>
</organism>
<evidence type="ECO:0000256" key="5">
    <source>
        <dbReference type="ARBA" id="ARBA00023163"/>
    </source>
</evidence>
<protein>
    <recommendedName>
        <fullName evidence="6">RNA polymerase sigma factor</fullName>
    </recommendedName>
</protein>
<dbReference type="Proteomes" id="UP001597546">
    <property type="component" value="Unassembled WGS sequence"/>
</dbReference>
<gene>
    <name evidence="9" type="ORF">ACFSSE_05665</name>
</gene>
<evidence type="ECO:0000313" key="10">
    <source>
        <dbReference type="Proteomes" id="UP001597546"/>
    </source>
</evidence>
<dbReference type="PROSITE" id="PS01063">
    <property type="entry name" value="SIGMA70_ECF"/>
    <property type="match status" value="1"/>
</dbReference>
<feature type="domain" description="RNA polymerase sigma-70 region 2" evidence="7">
    <location>
        <begin position="25"/>
        <end position="89"/>
    </location>
</feature>
<sequence>MRNISTDNELIDAILNGQTNQFAHLVKRHQSYAFTLALRFTKQRETAEEVAQDAFIKAYKSLSAYKKEGKFTTWLYTIVYHTAMTHLRKIRINTSSIDDENSNIQIEDRVDFDNQNSVELKSRSFYVNQAIKMLLPDDASVITLFYQGEQSLEEIAQVMNMETNAVKVKLHRARHKLKQKLDLLLKDEVKDLI</sequence>
<name>A0ABW5TPK5_9SPHI</name>
<dbReference type="InterPro" id="IPR000838">
    <property type="entry name" value="RNA_pol_sigma70_ECF_CS"/>
</dbReference>
<dbReference type="SUPFAM" id="SSF88946">
    <property type="entry name" value="Sigma2 domain of RNA polymerase sigma factors"/>
    <property type="match status" value="1"/>
</dbReference>
<dbReference type="InterPro" id="IPR013249">
    <property type="entry name" value="RNA_pol_sigma70_r4_t2"/>
</dbReference>
<keyword evidence="5 6" id="KW-0804">Transcription</keyword>
<dbReference type="Gene3D" id="1.10.1740.10">
    <property type="match status" value="1"/>
</dbReference>
<evidence type="ECO:0000259" key="7">
    <source>
        <dbReference type="Pfam" id="PF04542"/>
    </source>
</evidence>
<reference evidence="10" key="1">
    <citation type="journal article" date="2019" name="Int. J. Syst. Evol. Microbiol.">
        <title>The Global Catalogue of Microorganisms (GCM) 10K type strain sequencing project: providing services to taxonomists for standard genome sequencing and annotation.</title>
        <authorList>
            <consortium name="The Broad Institute Genomics Platform"/>
            <consortium name="The Broad Institute Genome Sequencing Center for Infectious Disease"/>
            <person name="Wu L."/>
            <person name="Ma J."/>
        </authorList>
    </citation>
    <scope>NUCLEOTIDE SEQUENCE [LARGE SCALE GENOMIC DNA]</scope>
    <source>
        <strain evidence="10">KCTC 42456</strain>
    </source>
</reference>
<dbReference type="Pfam" id="PF04542">
    <property type="entry name" value="Sigma70_r2"/>
    <property type="match status" value="1"/>
</dbReference>
<dbReference type="PANTHER" id="PTHR43133">
    <property type="entry name" value="RNA POLYMERASE ECF-TYPE SIGMA FACTO"/>
    <property type="match status" value="1"/>
</dbReference>
<dbReference type="Pfam" id="PF08281">
    <property type="entry name" value="Sigma70_r4_2"/>
    <property type="match status" value="1"/>
</dbReference>
<dbReference type="PANTHER" id="PTHR43133:SF8">
    <property type="entry name" value="RNA POLYMERASE SIGMA FACTOR HI_1459-RELATED"/>
    <property type="match status" value="1"/>
</dbReference>
<dbReference type="InterPro" id="IPR013324">
    <property type="entry name" value="RNA_pol_sigma_r3/r4-like"/>
</dbReference>
<evidence type="ECO:0000313" key="9">
    <source>
        <dbReference type="EMBL" id="MFD2731187.1"/>
    </source>
</evidence>
<evidence type="ECO:0000256" key="2">
    <source>
        <dbReference type="ARBA" id="ARBA00023015"/>
    </source>
</evidence>
<evidence type="ECO:0000256" key="1">
    <source>
        <dbReference type="ARBA" id="ARBA00010641"/>
    </source>
</evidence>
<evidence type="ECO:0000256" key="4">
    <source>
        <dbReference type="ARBA" id="ARBA00023125"/>
    </source>
</evidence>
<dbReference type="InterPro" id="IPR014284">
    <property type="entry name" value="RNA_pol_sigma-70_dom"/>
</dbReference>
<dbReference type="SUPFAM" id="SSF88659">
    <property type="entry name" value="Sigma3 and sigma4 domains of RNA polymerase sigma factors"/>
    <property type="match status" value="1"/>
</dbReference>
<dbReference type="Gene3D" id="1.10.10.10">
    <property type="entry name" value="Winged helix-like DNA-binding domain superfamily/Winged helix DNA-binding domain"/>
    <property type="match status" value="1"/>
</dbReference>
<dbReference type="InterPro" id="IPR007627">
    <property type="entry name" value="RNA_pol_sigma70_r2"/>
</dbReference>
<keyword evidence="2 6" id="KW-0805">Transcription regulation</keyword>
<comment type="similarity">
    <text evidence="1 6">Belongs to the sigma-70 factor family. ECF subfamily.</text>
</comment>
<dbReference type="RefSeq" id="WP_379046682.1">
    <property type="nucleotide sequence ID" value="NZ_JBHSKW010000062.1"/>
</dbReference>
<keyword evidence="3 6" id="KW-0731">Sigma factor</keyword>
<dbReference type="InterPro" id="IPR036388">
    <property type="entry name" value="WH-like_DNA-bd_sf"/>
</dbReference>
<evidence type="ECO:0000259" key="8">
    <source>
        <dbReference type="Pfam" id="PF08281"/>
    </source>
</evidence>
<evidence type="ECO:0000256" key="6">
    <source>
        <dbReference type="RuleBase" id="RU000716"/>
    </source>
</evidence>
<keyword evidence="10" id="KW-1185">Reference proteome</keyword>
<evidence type="ECO:0000256" key="3">
    <source>
        <dbReference type="ARBA" id="ARBA00023082"/>
    </source>
</evidence>
<feature type="domain" description="RNA polymerase sigma factor 70 region 4 type 2" evidence="8">
    <location>
        <begin position="127"/>
        <end position="177"/>
    </location>
</feature>
<dbReference type="NCBIfam" id="TIGR02937">
    <property type="entry name" value="sigma70-ECF"/>
    <property type="match status" value="1"/>
</dbReference>
<dbReference type="InterPro" id="IPR039425">
    <property type="entry name" value="RNA_pol_sigma-70-like"/>
</dbReference>